<gene>
    <name evidence="1" type="ORF">S01H1_71822</name>
</gene>
<name>X0WH21_9ZZZZ</name>
<protein>
    <submittedName>
        <fullName evidence="1">Uncharacterized protein</fullName>
    </submittedName>
</protein>
<feature type="non-terminal residue" evidence="1">
    <location>
        <position position="1"/>
    </location>
</feature>
<comment type="caution">
    <text evidence="1">The sequence shown here is derived from an EMBL/GenBank/DDBJ whole genome shotgun (WGS) entry which is preliminary data.</text>
</comment>
<reference evidence="1" key="1">
    <citation type="journal article" date="2014" name="Front. Microbiol.">
        <title>High frequency of phylogenetically diverse reductive dehalogenase-homologous genes in deep subseafloor sedimentary metagenomes.</title>
        <authorList>
            <person name="Kawai M."/>
            <person name="Futagami T."/>
            <person name="Toyoda A."/>
            <person name="Takaki Y."/>
            <person name="Nishi S."/>
            <person name="Hori S."/>
            <person name="Arai W."/>
            <person name="Tsubouchi T."/>
            <person name="Morono Y."/>
            <person name="Uchiyama I."/>
            <person name="Ito T."/>
            <person name="Fujiyama A."/>
            <person name="Inagaki F."/>
            <person name="Takami H."/>
        </authorList>
    </citation>
    <scope>NUCLEOTIDE SEQUENCE</scope>
    <source>
        <strain evidence="1">Expedition CK06-06</strain>
    </source>
</reference>
<evidence type="ECO:0000313" key="1">
    <source>
        <dbReference type="EMBL" id="GAG30264.1"/>
    </source>
</evidence>
<accession>X0WH21</accession>
<dbReference type="AlphaFoldDB" id="X0WH21"/>
<organism evidence="1">
    <name type="scientific">marine sediment metagenome</name>
    <dbReference type="NCBI Taxonomy" id="412755"/>
    <lineage>
        <taxon>unclassified sequences</taxon>
        <taxon>metagenomes</taxon>
        <taxon>ecological metagenomes</taxon>
    </lineage>
</organism>
<sequence length="74" mass="8707">EPIFTLVPDTYSINAYYIEPWDPVYGYTCNDPGGKTLVAERNIRLTFTECNYTPRNGGEPSMWKFNTRQVRKFY</sequence>
<proteinExistence type="predicted"/>
<dbReference type="EMBL" id="BARS01047855">
    <property type="protein sequence ID" value="GAG30264.1"/>
    <property type="molecule type" value="Genomic_DNA"/>
</dbReference>